<proteinExistence type="predicted"/>
<dbReference type="EMBL" id="AP006840">
    <property type="protein sequence ID" value="BAD40401.1"/>
    <property type="molecule type" value="Genomic_DNA"/>
</dbReference>
<gene>
    <name evidence="1" type="ordered locus">STH1416</name>
</gene>
<dbReference type="KEGG" id="sth:STH1416"/>
<dbReference type="Proteomes" id="UP000000417">
    <property type="component" value="Chromosome"/>
</dbReference>
<organism evidence="1 2">
    <name type="scientific">Symbiobacterium thermophilum (strain DSM 24528 / JCM 14929 / IAM 14863 / T)</name>
    <dbReference type="NCBI Taxonomy" id="292459"/>
    <lineage>
        <taxon>Bacteria</taxon>
        <taxon>Bacillati</taxon>
        <taxon>Bacillota</taxon>
        <taxon>Clostridia</taxon>
        <taxon>Eubacteriales</taxon>
        <taxon>Symbiobacteriaceae</taxon>
        <taxon>Symbiobacterium</taxon>
    </lineage>
</organism>
<keyword evidence="2" id="KW-1185">Reference proteome</keyword>
<protein>
    <submittedName>
        <fullName evidence="1">Uncharacterized protein</fullName>
    </submittedName>
</protein>
<evidence type="ECO:0000313" key="1">
    <source>
        <dbReference type="EMBL" id="BAD40401.1"/>
    </source>
</evidence>
<dbReference type="HOGENOM" id="CLU_2248740_0_0_9"/>
<dbReference type="AlphaFoldDB" id="Q67PJ2"/>
<reference evidence="1 2" key="1">
    <citation type="journal article" date="2004" name="Nucleic Acids Res.">
        <title>Genome sequence of Symbiobacterium thermophilum, an uncultivable bacterium that depends on microbial commensalism.</title>
        <authorList>
            <person name="Ueda K."/>
            <person name="Yamashita A."/>
            <person name="Ishikawa J."/>
            <person name="Shimada M."/>
            <person name="Watsuji T."/>
            <person name="Morimura K."/>
            <person name="Ikeda H."/>
            <person name="Hattori M."/>
            <person name="Beppu T."/>
        </authorList>
    </citation>
    <scope>NUCLEOTIDE SEQUENCE [LARGE SCALE GENOMIC DNA]</scope>
    <source>
        <strain evidence="2">T / IAM 14863</strain>
    </source>
</reference>
<name>Q67PJ2_SYMTH</name>
<accession>Q67PJ2</accession>
<sequence>MVPPCLVRSGADPLVPGTIIPSALGNGGVPVYLLDARTRRLVVRHRTDSLVQVRRPDGMRQSFSLRSRVYSNPPSAPACTNRWLSAALRPWVYFSRSSLYNIEA</sequence>
<evidence type="ECO:0000313" key="2">
    <source>
        <dbReference type="Proteomes" id="UP000000417"/>
    </source>
</evidence>
<dbReference type="STRING" id="292459.STH1416"/>